<accession>A0A512C3S5</accession>
<evidence type="ECO:0000256" key="1">
    <source>
        <dbReference type="SAM" id="Phobius"/>
    </source>
</evidence>
<proteinExistence type="predicted"/>
<keyword evidence="1" id="KW-0472">Membrane</keyword>
<dbReference type="EMBL" id="BJYU01000260">
    <property type="protein sequence ID" value="GEO18862.1"/>
    <property type="molecule type" value="Genomic_DNA"/>
</dbReference>
<feature type="transmembrane region" description="Helical" evidence="1">
    <location>
        <begin position="21"/>
        <end position="43"/>
    </location>
</feature>
<keyword evidence="1" id="KW-0812">Transmembrane</keyword>
<sequence>MDEGLNCWRHPMDRKDFTSMLKPMAVGIGVSIIMILIAASVLFA</sequence>
<protein>
    <submittedName>
        <fullName evidence="2">Uncharacterized protein</fullName>
    </submittedName>
</protein>
<reference evidence="2 3" key="1">
    <citation type="submission" date="2019-07" db="EMBL/GenBank/DDBJ databases">
        <title>Whole genome shotgun sequence of Microvirga aerophila NBRC 106136.</title>
        <authorList>
            <person name="Hosoyama A."/>
            <person name="Uohara A."/>
            <person name="Ohji S."/>
            <person name="Ichikawa N."/>
        </authorList>
    </citation>
    <scope>NUCLEOTIDE SEQUENCE [LARGE SCALE GENOMIC DNA]</scope>
    <source>
        <strain evidence="2 3">NBRC 106136</strain>
    </source>
</reference>
<dbReference type="Proteomes" id="UP000321085">
    <property type="component" value="Unassembled WGS sequence"/>
</dbReference>
<evidence type="ECO:0000313" key="2">
    <source>
        <dbReference type="EMBL" id="GEO18862.1"/>
    </source>
</evidence>
<keyword evidence="3" id="KW-1185">Reference proteome</keyword>
<organism evidence="2 3">
    <name type="scientific">Microvirga aerophila</name>
    <dbReference type="NCBI Taxonomy" id="670291"/>
    <lineage>
        <taxon>Bacteria</taxon>
        <taxon>Pseudomonadati</taxon>
        <taxon>Pseudomonadota</taxon>
        <taxon>Alphaproteobacteria</taxon>
        <taxon>Hyphomicrobiales</taxon>
        <taxon>Methylobacteriaceae</taxon>
        <taxon>Microvirga</taxon>
    </lineage>
</organism>
<dbReference type="AlphaFoldDB" id="A0A512C3S5"/>
<comment type="caution">
    <text evidence="2">The sequence shown here is derived from an EMBL/GenBank/DDBJ whole genome shotgun (WGS) entry which is preliminary data.</text>
</comment>
<evidence type="ECO:0000313" key="3">
    <source>
        <dbReference type="Proteomes" id="UP000321085"/>
    </source>
</evidence>
<keyword evidence="1" id="KW-1133">Transmembrane helix</keyword>
<gene>
    <name evidence="2" type="ORF">MAE02_65580</name>
</gene>
<name>A0A512C3S5_9HYPH</name>